<sequence length="78" mass="8956">MISLAFDPFAAYPLAFFIFELTLSLPFRRPLLRLIPFRTRPATLLSLFNNLPISEFLVRLRVTLCRDPLRTFADPSGA</sequence>
<evidence type="ECO:0000313" key="3">
    <source>
        <dbReference type="Proteomes" id="UP000054477"/>
    </source>
</evidence>
<accession>A0A0C9XQ81</accession>
<dbReference type="Proteomes" id="UP000054477">
    <property type="component" value="Unassembled WGS sequence"/>
</dbReference>
<dbReference type="EMBL" id="KN838576">
    <property type="protein sequence ID" value="KIK03769.1"/>
    <property type="molecule type" value="Genomic_DNA"/>
</dbReference>
<gene>
    <name evidence="2" type="ORF">K443DRAFT_652006</name>
</gene>
<keyword evidence="3" id="KW-1185">Reference proteome</keyword>
<dbReference type="HOGENOM" id="CLU_197721_0_0_1"/>
<name>A0A0C9XQ81_9AGAR</name>
<proteinExistence type="predicted"/>
<keyword evidence="1" id="KW-0812">Transmembrane</keyword>
<reference evidence="2 3" key="1">
    <citation type="submission" date="2014-04" db="EMBL/GenBank/DDBJ databases">
        <authorList>
            <consortium name="DOE Joint Genome Institute"/>
            <person name="Kuo A."/>
            <person name="Kohler A."/>
            <person name="Nagy L.G."/>
            <person name="Floudas D."/>
            <person name="Copeland A."/>
            <person name="Barry K.W."/>
            <person name="Cichocki N."/>
            <person name="Veneault-Fourrey C."/>
            <person name="LaButti K."/>
            <person name="Lindquist E.A."/>
            <person name="Lipzen A."/>
            <person name="Lundell T."/>
            <person name="Morin E."/>
            <person name="Murat C."/>
            <person name="Sun H."/>
            <person name="Tunlid A."/>
            <person name="Henrissat B."/>
            <person name="Grigoriev I.V."/>
            <person name="Hibbett D.S."/>
            <person name="Martin F."/>
            <person name="Nordberg H.P."/>
            <person name="Cantor M.N."/>
            <person name="Hua S.X."/>
        </authorList>
    </citation>
    <scope>NUCLEOTIDE SEQUENCE [LARGE SCALE GENOMIC DNA]</scope>
    <source>
        <strain evidence="2 3">LaAM-08-1</strain>
    </source>
</reference>
<reference evidence="3" key="2">
    <citation type="submission" date="2015-01" db="EMBL/GenBank/DDBJ databases">
        <title>Evolutionary Origins and Diversification of the Mycorrhizal Mutualists.</title>
        <authorList>
            <consortium name="DOE Joint Genome Institute"/>
            <consortium name="Mycorrhizal Genomics Consortium"/>
            <person name="Kohler A."/>
            <person name="Kuo A."/>
            <person name="Nagy L.G."/>
            <person name="Floudas D."/>
            <person name="Copeland A."/>
            <person name="Barry K.W."/>
            <person name="Cichocki N."/>
            <person name="Veneault-Fourrey C."/>
            <person name="LaButti K."/>
            <person name="Lindquist E.A."/>
            <person name="Lipzen A."/>
            <person name="Lundell T."/>
            <person name="Morin E."/>
            <person name="Murat C."/>
            <person name="Riley R."/>
            <person name="Ohm R."/>
            <person name="Sun H."/>
            <person name="Tunlid A."/>
            <person name="Henrissat B."/>
            <person name="Grigoriev I.V."/>
            <person name="Hibbett D.S."/>
            <person name="Martin F."/>
        </authorList>
    </citation>
    <scope>NUCLEOTIDE SEQUENCE [LARGE SCALE GENOMIC DNA]</scope>
    <source>
        <strain evidence="3">LaAM-08-1</strain>
    </source>
</reference>
<evidence type="ECO:0000313" key="2">
    <source>
        <dbReference type="EMBL" id="KIK03769.1"/>
    </source>
</evidence>
<feature type="transmembrane region" description="Helical" evidence="1">
    <location>
        <begin position="12"/>
        <end position="31"/>
    </location>
</feature>
<evidence type="ECO:0000256" key="1">
    <source>
        <dbReference type="SAM" id="Phobius"/>
    </source>
</evidence>
<keyword evidence="1" id="KW-0472">Membrane</keyword>
<keyword evidence="1" id="KW-1133">Transmembrane helix</keyword>
<organism evidence="2 3">
    <name type="scientific">Laccaria amethystina LaAM-08-1</name>
    <dbReference type="NCBI Taxonomy" id="1095629"/>
    <lineage>
        <taxon>Eukaryota</taxon>
        <taxon>Fungi</taxon>
        <taxon>Dikarya</taxon>
        <taxon>Basidiomycota</taxon>
        <taxon>Agaricomycotina</taxon>
        <taxon>Agaricomycetes</taxon>
        <taxon>Agaricomycetidae</taxon>
        <taxon>Agaricales</taxon>
        <taxon>Agaricineae</taxon>
        <taxon>Hydnangiaceae</taxon>
        <taxon>Laccaria</taxon>
    </lineage>
</organism>
<dbReference type="AlphaFoldDB" id="A0A0C9XQ81"/>
<protein>
    <submittedName>
        <fullName evidence="2">Uncharacterized protein</fullName>
    </submittedName>
</protein>